<protein>
    <recommendedName>
        <fullName evidence="2">No apical meristem-associated C-terminal domain-containing protein</fullName>
    </recommendedName>
</protein>
<dbReference type="InterPro" id="IPR029466">
    <property type="entry name" value="NAM-associated_C"/>
</dbReference>
<feature type="region of interest" description="Disordered" evidence="1">
    <location>
        <begin position="55"/>
        <end position="74"/>
    </location>
</feature>
<feature type="domain" description="No apical meristem-associated C-terminal" evidence="2">
    <location>
        <begin position="129"/>
        <end position="301"/>
    </location>
</feature>
<dbReference type="AlphaFoldDB" id="A0AAV5CY19"/>
<evidence type="ECO:0000259" key="2">
    <source>
        <dbReference type="Pfam" id="PF14303"/>
    </source>
</evidence>
<feature type="compositionally biased region" description="Basic and acidic residues" evidence="1">
    <location>
        <begin position="157"/>
        <end position="168"/>
    </location>
</feature>
<organism evidence="3 4">
    <name type="scientific">Eleusine coracana subsp. coracana</name>
    <dbReference type="NCBI Taxonomy" id="191504"/>
    <lineage>
        <taxon>Eukaryota</taxon>
        <taxon>Viridiplantae</taxon>
        <taxon>Streptophyta</taxon>
        <taxon>Embryophyta</taxon>
        <taxon>Tracheophyta</taxon>
        <taxon>Spermatophyta</taxon>
        <taxon>Magnoliopsida</taxon>
        <taxon>Liliopsida</taxon>
        <taxon>Poales</taxon>
        <taxon>Poaceae</taxon>
        <taxon>PACMAD clade</taxon>
        <taxon>Chloridoideae</taxon>
        <taxon>Cynodonteae</taxon>
        <taxon>Eleusininae</taxon>
        <taxon>Eleusine</taxon>
    </lineage>
</organism>
<evidence type="ECO:0000313" key="3">
    <source>
        <dbReference type="EMBL" id="GJN02989.1"/>
    </source>
</evidence>
<reference evidence="3" key="2">
    <citation type="submission" date="2021-12" db="EMBL/GenBank/DDBJ databases">
        <title>Resequencing data analysis of finger millet.</title>
        <authorList>
            <person name="Hatakeyama M."/>
            <person name="Aluri S."/>
            <person name="Balachadran M.T."/>
            <person name="Sivarajan S.R."/>
            <person name="Poveda L."/>
            <person name="Shimizu-Inatsugi R."/>
            <person name="Schlapbach R."/>
            <person name="Sreeman S.M."/>
            <person name="Shimizu K.K."/>
        </authorList>
    </citation>
    <scope>NUCLEOTIDE SEQUENCE</scope>
</reference>
<dbReference type="Pfam" id="PF14303">
    <property type="entry name" value="NAM-associated"/>
    <property type="match status" value="1"/>
</dbReference>
<dbReference type="PANTHER" id="PTHR45224:SF16">
    <property type="entry name" value="OS01G0527900 PROTEIN"/>
    <property type="match status" value="1"/>
</dbReference>
<feature type="region of interest" description="Disordered" evidence="1">
    <location>
        <begin position="157"/>
        <end position="196"/>
    </location>
</feature>
<dbReference type="EMBL" id="BQKI01000009">
    <property type="protein sequence ID" value="GJN02989.1"/>
    <property type="molecule type" value="Genomic_DNA"/>
</dbReference>
<gene>
    <name evidence="3" type="primary">ga20385</name>
    <name evidence="3" type="ORF">PR202_ga20385</name>
</gene>
<comment type="caution">
    <text evidence="3">The sequence shown here is derived from an EMBL/GenBank/DDBJ whole genome shotgun (WGS) entry which is preliminary data.</text>
</comment>
<keyword evidence="4" id="KW-1185">Reference proteome</keyword>
<name>A0AAV5CY19_ELECO</name>
<reference evidence="3" key="1">
    <citation type="journal article" date="2018" name="DNA Res.">
        <title>Multiple hybrid de novo genome assembly of finger millet, an orphan allotetraploid crop.</title>
        <authorList>
            <person name="Hatakeyama M."/>
            <person name="Aluri S."/>
            <person name="Balachadran M.T."/>
            <person name="Sivarajan S.R."/>
            <person name="Patrignani A."/>
            <person name="Gruter S."/>
            <person name="Poveda L."/>
            <person name="Shimizu-Inatsugi R."/>
            <person name="Baeten J."/>
            <person name="Francoijs K.J."/>
            <person name="Nataraja K.N."/>
            <person name="Reddy Y.A.N."/>
            <person name="Phadnis S."/>
            <person name="Ravikumar R.L."/>
            <person name="Schlapbach R."/>
            <person name="Sreeman S.M."/>
            <person name="Shimizu K.K."/>
        </authorList>
    </citation>
    <scope>NUCLEOTIDE SEQUENCE</scope>
</reference>
<accession>A0AAV5CY19</accession>
<feature type="region of interest" description="Disordered" evidence="1">
    <location>
        <begin position="1"/>
        <end position="49"/>
    </location>
</feature>
<dbReference type="PANTHER" id="PTHR45224">
    <property type="entry name" value="OS01G0527900 PROTEIN-RELATED"/>
    <property type="match status" value="1"/>
</dbReference>
<sequence>MEVSRATSASGVPRPVAPVPDRRRRRPGLAAPSPREAPLRPAAMSSEEVQEVLNPASSAQIPMAEPTKKTRKTPVAVPISPSACTTDSLLPCAPICSPMAAAMNSSVNVDAPMINYIQKLYKLREPKHKSFTMLHCWTLLEHNEKWVRRNEDLHPLKKRPSSEEDIMHGAHGGFTPNLDVPKSKRPPGRKQEKERLKRGWDTFAYREVVQEMMTSKMEIEAEKKNDKEAKWMELKSIEEAKWMELKSIKEHKVAIREEKLKSMREKANAKKLKEENKIMFMDTTELDDTQRAYVLAMRAQILASKIGCSGSGSA</sequence>
<dbReference type="Proteomes" id="UP001054889">
    <property type="component" value="Unassembled WGS sequence"/>
</dbReference>
<evidence type="ECO:0000256" key="1">
    <source>
        <dbReference type="SAM" id="MobiDB-lite"/>
    </source>
</evidence>
<evidence type="ECO:0000313" key="4">
    <source>
        <dbReference type="Proteomes" id="UP001054889"/>
    </source>
</evidence>
<proteinExistence type="predicted"/>
<feature type="compositionally biased region" description="Polar residues" evidence="1">
    <location>
        <begin position="1"/>
        <end position="10"/>
    </location>
</feature>